<dbReference type="Gene3D" id="3.40.50.300">
    <property type="entry name" value="P-loop containing nucleotide triphosphate hydrolases"/>
    <property type="match status" value="1"/>
</dbReference>
<dbReference type="GO" id="GO:0005737">
    <property type="term" value="C:cytoplasm"/>
    <property type="evidence" value="ECO:0007669"/>
    <property type="project" value="UniProtKB-SubCell"/>
</dbReference>
<evidence type="ECO:0000256" key="8">
    <source>
        <dbReference type="ARBA" id="ARBA00022840"/>
    </source>
</evidence>
<dbReference type="Proteomes" id="UP000051497">
    <property type="component" value="Unassembled WGS sequence"/>
</dbReference>
<dbReference type="RefSeq" id="WP_075066915.1">
    <property type="nucleotide sequence ID" value="NZ_LKAJ02000001.1"/>
</dbReference>
<dbReference type="GO" id="GO:0005524">
    <property type="term" value="F:ATP binding"/>
    <property type="evidence" value="ECO:0007669"/>
    <property type="project" value="UniProtKB-KW"/>
</dbReference>
<dbReference type="STRING" id="295108.HT99x_02290"/>
<evidence type="ECO:0000313" key="12">
    <source>
        <dbReference type="EMBL" id="MCS5710168.1"/>
    </source>
</evidence>
<keyword evidence="6" id="KW-0479">Metal-binding</keyword>
<keyword evidence="13" id="KW-1185">Reference proteome</keyword>
<keyword evidence="5" id="KW-0819">tRNA processing</keyword>
<keyword evidence="4" id="KW-0963">Cytoplasm</keyword>
<protein>
    <recommendedName>
        <fullName evidence="3">tRNA threonylcarbamoyladenosine biosynthesis protein TsaE</fullName>
    </recommendedName>
    <alternativeName>
        <fullName evidence="10">t(6)A37 threonylcarbamoyladenosine biosynthesis protein TsaE</fullName>
    </alternativeName>
</protein>
<dbReference type="InterPro" id="IPR003442">
    <property type="entry name" value="T6A_TsaE"/>
</dbReference>
<dbReference type="GO" id="GO:0002949">
    <property type="term" value="P:tRNA threonylcarbamoyladenosine modification"/>
    <property type="evidence" value="ECO:0007669"/>
    <property type="project" value="InterPro"/>
</dbReference>
<dbReference type="InterPro" id="IPR027417">
    <property type="entry name" value="P-loop_NTPase"/>
</dbReference>
<gene>
    <name evidence="11" type="primary">tsaE</name>
    <name evidence="12" type="ORF">HT99x_001865</name>
    <name evidence="11" type="ORF">HT99x_02290</name>
</gene>
<keyword evidence="7" id="KW-0547">Nucleotide-binding</keyword>
<dbReference type="Pfam" id="PF02367">
    <property type="entry name" value="TsaE"/>
    <property type="match status" value="1"/>
</dbReference>
<dbReference type="NCBIfam" id="TIGR00150">
    <property type="entry name" value="T6A_YjeE"/>
    <property type="match status" value="1"/>
</dbReference>
<dbReference type="EMBL" id="LKAJ01000010">
    <property type="protein sequence ID" value="KRG20559.1"/>
    <property type="molecule type" value="Genomic_DNA"/>
</dbReference>
<evidence type="ECO:0000256" key="3">
    <source>
        <dbReference type="ARBA" id="ARBA00019010"/>
    </source>
</evidence>
<evidence type="ECO:0000256" key="1">
    <source>
        <dbReference type="ARBA" id="ARBA00004496"/>
    </source>
</evidence>
<evidence type="ECO:0000256" key="5">
    <source>
        <dbReference type="ARBA" id="ARBA00022694"/>
    </source>
</evidence>
<evidence type="ECO:0000256" key="4">
    <source>
        <dbReference type="ARBA" id="ARBA00022490"/>
    </source>
</evidence>
<evidence type="ECO:0000313" key="13">
    <source>
        <dbReference type="Proteomes" id="UP000051497"/>
    </source>
</evidence>
<dbReference type="AlphaFoldDB" id="A0A0Q9YIX0"/>
<name>A0A0Q9YIX0_9GAMM</name>
<organism evidence="11">
    <name type="scientific">Candidatus Berkiella aquae</name>
    <dbReference type="NCBI Taxonomy" id="295108"/>
    <lineage>
        <taxon>Bacteria</taxon>
        <taxon>Pseudomonadati</taxon>
        <taxon>Pseudomonadota</taxon>
        <taxon>Gammaproteobacteria</taxon>
        <taxon>Candidatus Berkiellales</taxon>
        <taxon>Candidatus Berkiellaceae</taxon>
        <taxon>Candidatus Berkiella</taxon>
    </lineage>
</organism>
<evidence type="ECO:0000256" key="7">
    <source>
        <dbReference type="ARBA" id="ARBA00022741"/>
    </source>
</evidence>
<dbReference type="GO" id="GO:0046872">
    <property type="term" value="F:metal ion binding"/>
    <property type="evidence" value="ECO:0007669"/>
    <property type="project" value="UniProtKB-KW"/>
</dbReference>
<reference evidence="11" key="1">
    <citation type="submission" date="2015-09" db="EMBL/GenBank/DDBJ databases">
        <title>Draft Genome Sequences of Two Novel Amoeba-resistant Intranuclear Bacteria, Candidatus Berkiella cookevillensis and Candidatus Berkiella aquae.</title>
        <authorList>
            <person name="Mehari Y.T."/>
            <person name="Arivett B.A."/>
            <person name="Farone A.L."/>
            <person name="Gunderson J.H."/>
            <person name="Farone M.B."/>
        </authorList>
    </citation>
    <scope>NUCLEOTIDE SEQUENCE [LARGE SCALE GENOMIC DNA]</scope>
    <source>
        <strain evidence="11">HT99</strain>
    </source>
</reference>
<evidence type="ECO:0000256" key="10">
    <source>
        <dbReference type="ARBA" id="ARBA00032441"/>
    </source>
</evidence>
<evidence type="ECO:0000256" key="9">
    <source>
        <dbReference type="ARBA" id="ARBA00022842"/>
    </source>
</evidence>
<dbReference type="EMBL" id="LKAJ02000001">
    <property type="protein sequence ID" value="MCS5710168.1"/>
    <property type="molecule type" value="Genomic_DNA"/>
</dbReference>
<dbReference type="SUPFAM" id="SSF52540">
    <property type="entry name" value="P-loop containing nucleoside triphosphate hydrolases"/>
    <property type="match status" value="1"/>
</dbReference>
<evidence type="ECO:0000313" key="11">
    <source>
        <dbReference type="EMBL" id="KRG20559.1"/>
    </source>
</evidence>
<reference evidence="12" key="3">
    <citation type="submission" date="2021-06" db="EMBL/GenBank/DDBJ databases">
        <title>Genomic Description and Analysis of Intracellular Bacteria, Candidatus Berkiella cookevillensis and Candidatus Berkiella aquae.</title>
        <authorList>
            <person name="Kidane D.T."/>
            <person name="Mehari Y.T."/>
            <person name="Rice F.C."/>
            <person name="Arivett B.A."/>
            <person name="Farone A.L."/>
            <person name="Berk S.G."/>
            <person name="Farone M.B."/>
        </authorList>
    </citation>
    <scope>NUCLEOTIDE SEQUENCE</scope>
    <source>
        <strain evidence="12">HT99</strain>
    </source>
</reference>
<dbReference type="PATRIC" id="fig|1590043.3.peg.2339"/>
<reference evidence="12" key="2">
    <citation type="journal article" date="2016" name="Genome Announc.">
        <title>Draft Genome Sequences of Two Novel Amoeba-Resistant Intranuclear Bacteria, 'Candidatus Berkiella cookevillensis' and 'Candidatus Berkiella aquae'.</title>
        <authorList>
            <person name="Mehari Y.T."/>
            <person name="Arivett B.A."/>
            <person name="Farone A.L."/>
            <person name="Gunderson J.H."/>
            <person name="Farone M.B."/>
        </authorList>
    </citation>
    <scope>NUCLEOTIDE SEQUENCE</scope>
    <source>
        <strain evidence="12">HT99</strain>
    </source>
</reference>
<proteinExistence type="inferred from homology"/>
<comment type="subcellular location">
    <subcellularLocation>
        <location evidence="1">Cytoplasm</location>
    </subcellularLocation>
</comment>
<comment type="similarity">
    <text evidence="2">Belongs to the TsaE family.</text>
</comment>
<keyword evidence="8" id="KW-0067">ATP-binding</keyword>
<evidence type="ECO:0000256" key="6">
    <source>
        <dbReference type="ARBA" id="ARBA00022723"/>
    </source>
</evidence>
<dbReference type="PANTHER" id="PTHR33540:SF2">
    <property type="entry name" value="TRNA THREONYLCARBAMOYLADENOSINE BIOSYNTHESIS PROTEIN TSAE"/>
    <property type="match status" value="1"/>
</dbReference>
<accession>A0A0Q9YIX0</accession>
<evidence type="ECO:0000256" key="2">
    <source>
        <dbReference type="ARBA" id="ARBA00007599"/>
    </source>
</evidence>
<dbReference type="PANTHER" id="PTHR33540">
    <property type="entry name" value="TRNA THREONYLCARBAMOYLADENOSINE BIOSYNTHESIS PROTEIN TSAE"/>
    <property type="match status" value="1"/>
</dbReference>
<comment type="caution">
    <text evidence="11">The sequence shown here is derived from an EMBL/GenBank/DDBJ whole genome shotgun (WGS) entry which is preliminary data.</text>
</comment>
<keyword evidence="9" id="KW-0460">Magnesium</keyword>
<sequence>MKHLTLQYKIDSSSAMELLGNDLAKALPNGGIVYLQGDLGAGKTTFVRGFLRALGYEQTVKSPTYTLVEPYEFNQVVVYHFDLYRLSSSDELEGIGIRDYFHANAICLVEWPQKGAPLLPEPDLTLVIQIIENKRLVEIKANNNRGNDALQTLGRSITTDNQ</sequence>